<feature type="region of interest" description="Disordered" evidence="1">
    <location>
        <begin position="201"/>
        <end position="220"/>
    </location>
</feature>
<keyword evidence="3" id="KW-1185">Reference proteome</keyword>
<feature type="compositionally biased region" description="Low complexity" evidence="1">
    <location>
        <begin position="1"/>
        <end position="11"/>
    </location>
</feature>
<evidence type="ECO:0000313" key="3">
    <source>
        <dbReference type="Proteomes" id="UP000070544"/>
    </source>
</evidence>
<feature type="compositionally biased region" description="Basic residues" evidence="1">
    <location>
        <begin position="380"/>
        <end position="391"/>
    </location>
</feature>
<name>A0A139AQK1_GONPJ</name>
<gene>
    <name evidence="2" type="ORF">M427DRAFT_199091</name>
</gene>
<dbReference type="EMBL" id="KQ965741">
    <property type="protein sequence ID" value="KXS18765.1"/>
    <property type="molecule type" value="Genomic_DNA"/>
</dbReference>
<evidence type="ECO:0000313" key="2">
    <source>
        <dbReference type="EMBL" id="KXS18765.1"/>
    </source>
</evidence>
<feature type="region of interest" description="Disordered" evidence="1">
    <location>
        <begin position="1"/>
        <end position="46"/>
    </location>
</feature>
<dbReference type="AlphaFoldDB" id="A0A139AQK1"/>
<dbReference type="Proteomes" id="UP000070544">
    <property type="component" value="Unassembled WGS sequence"/>
</dbReference>
<feature type="compositionally biased region" description="Basic and acidic residues" evidence="1">
    <location>
        <begin position="29"/>
        <end position="46"/>
    </location>
</feature>
<accession>A0A139AQK1</accession>
<protein>
    <submittedName>
        <fullName evidence="2">Uncharacterized protein</fullName>
    </submittedName>
</protein>
<feature type="region of interest" description="Disordered" evidence="1">
    <location>
        <begin position="230"/>
        <end position="268"/>
    </location>
</feature>
<reference evidence="2 3" key="1">
    <citation type="journal article" date="2015" name="Genome Biol. Evol.">
        <title>Phylogenomic analyses indicate that early fungi evolved digesting cell walls of algal ancestors of land plants.</title>
        <authorList>
            <person name="Chang Y."/>
            <person name="Wang S."/>
            <person name="Sekimoto S."/>
            <person name="Aerts A.L."/>
            <person name="Choi C."/>
            <person name="Clum A."/>
            <person name="LaButti K.M."/>
            <person name="Lindquist E.A."/>
            <person name="Yee Ngan C."/>
            <person name="Ohm R.A."/>
            <person name="Salamov A.A."/>
            <person name="Grigoriev I.V."/>
            <person name="Spatafora J.W."/>
            <person name="Berbee M.L."/>
        </authorList>
    </citation>
    <scope>NUCLEOTIDE SEQUENCE [LARGE SCALE GENOMIC DNA]</scope>
    <source>
        <strain evidence="2 3">JEL478</strain>
    </source>
</reference>
<proteinExistence type="predicted"/>
<sequence length="478" mass="51760">MPPKSASSTSKGTKKKTRNTSSVADPGAESEKGDVKVKDENSRENVKPGVVKSSVVVINLDSDVEASGEELTTTQPGLCASKAWVNQYLMGGPAICGNPAYLLCRFFADALHIARYADVNVDPPVVPTTLSVEPEAHAGKKRTAEMAEMDEQVEGHESRSECTERRTCVRSRHSRNRIAREHEQQTKSMAVCIDDVSVKMEGSSAQDLGTTPTQDIDSKDLMEIDESVKDGAEVKLEAPAPTQPPSKRPRVTAPGDDAPPSTASGTSDAVARLESGRVHFRESKVRYTAQPWAVTELGRWHGWVKQQKDAGVTVLDEIPDEWSPLVGIFAQDSELEKPSLARNILGALFPSLDEVKDEVKDEPSESDADAAADGDEGAKRKNSSSKGKKKTVKEQRGGFLSLPTVLKALDKVAERKIYGVCRSDGTTNAVSPISCCWLLYQHLPMLCGSRVPLIPGSRPRTMGGSGCLSDQHFPERHC</sequence>
<evidence type="ECO:0000256" key="1">
    <source>
        <dbReference type="SAM" id="MobiDB-lite"/>
    </source>
</evidence>
<feature type="region of interest" description="Disordered" evidence="1">
    <location>
        <begin position="356"/>
        <end position="394"/>
    </location>
</feature>
<organism evidence="2 3">
    <name type="scientific">Gonapodya prolifera (strain JEL478)</name>
    <name type="common">Monoblepharis prolifera</name>
    <dbReference type="NCBI Taxonomy" id="1344416"/>
    <lineage>
        <taxon>Eukaryota</taxon>
        <taxon>Fungi</taxon>
        <taxon>Fungi incertae sedis</taxon>
        <taxon>Chytridiomycota</taxon>
        <taxon>Chytridiomycota incertae sedis</taxon>
        <taxon>Monoblepharidomycetes</taxon>
        <taxon>Monoblepharidales</taxon>
        <taxon>Gonapodyaceae</taxon>
        <taxon>Gonapodya</taxon>
    </lineage>
</organism>
<feature type="compositionally biased region" description="Polar residues" evidence="1">
    <location>
        <begin position="203"/>
        <end position="215"/>
    </location>
</feature>
<feature type="compositionally biased region" description="Acidic residues" evidence="1">
    <location>
        <begin position="364"/>
        <end position="375"/>
    </location>
</feature>